<dbReference type="EMBL" id="MU853764">
    <property type="protein sequence ID" value="KAK3943659.1"/>
    <property type="molecule type" value="Genomic_DNA"/>
</dbReference>
<gene>
    <name evidence="4" type="ORF">QBC46DRAFT_376724</name>
</gene>
<dbReference type="InterPro" id="IPR001138">
    <property type="entry name" value="Zn2Cys6_DnaBD"/>
</dbReference>
<proteinExistence type="predicted"/>
<feature type="domain" description="Zn(2)-C6 fungal-type" evidence="3">
    <location>
        <begin position="102"/>
        <end position="133"/>
    </location>
</feature>
<feature type="compositionally biased region" description="Basic residues" evidence="2">
    <location>
        <begin position="62"/>
        <end position="77"/>
    </location>
</feature>
<keyword evidence="5" id="KW-1185">Reference proteome</keyword>
<name>A0AAN6NDB6_9PEZI</name>
<evidence type="ECO:0000256" key="1">
    <source>
        <dbReference type="ARBA" id="ARBA00023242"/>
    </source>
</evidence>
<dbReference type="GO" id="GO:0008270">
    <property type="term" value="F:zinc ion binding"/>
    <property type="evidence" value="ECO:0007669"/>
    <property type="project" value="InterPro"/>
</dbReference>
<dbReference type="PROSITE" id="PS00463">
    <property type="entry name" value="ZN2_CY6_FUNGAL_1"/>
    <property type="match status" value="1"/>
</dbReference>
<organism evidence="4 5">
    <name type="scientific">Diplogelasinospora grovesii</name>
    <dbReference type="NCBI Taxonomy" id="303347"/>
    <lineage>
        <taxon>Eukaryota</taxon>
        <taxon>Fungi</taxon>
        <taxon>Dikarya</taxon>
        <taxon>Ascomycota</taxon>
        <taxon>Pezizomycotina</taxon>
        <taxon>Sordariomycetes</taxon>
        <taxon>Sordariomycetidae</taxon>
        <taxon>Sordariales</taxon>
        <taxon>Diplogelasinosporaceae</taxon>
        <taxon>Diplogelasinospora</taxon>
    </lineage>
</organism>
<evidence type="ECO:0000313" key="4">
    <source>
        <dbReference type="EMBL" id="KAK3943659.1"/>
    </source>
</evidence>
<protein>
    <recommendedName>
        <fullName evidence="3">Zn(2)-C6 fungal-type domain-containing protein</fullName>
    </recommendedName>
</protein>
<dbReference type="GO" id="GO:0000981">
    <property type="term" value="F:DNA-binding transcription factor activity, RNA polymerase II-specific"/>
    <property type="evidence" value="ECO:0007669"/>
    <property type="project" value="InterPro"/>
</dbReference>
<dbReference type="CDD" id="cd00067">
    <property type="entry name" value="GAL4"/>
    <property type="match status" value="1"/>
</dbReference>
<reference evidence="5" key="1">
    <citation type="journal article" date="2023" name="Mol. Phylogenet. Evol.">
        <title>Genome-scale phylogeny and comparative genomics of the fungal order Sordariales.</title>
        <authorList>
            <person name="Hensen N."/>
            <person name="Bonometti L."/>
            <person name="Westerberg I."/>
            <person name="Brannstrom I.O."/>
            <person name="Guillou S."/>
            <person name="Cros-Aarteil S."/>
            <person name="Calhoun S."/>
            <person name="Haridas S."/>
            <person name="Kuo A."/>
            <person name="Mondo S."/>
            <person name="Pangilinan J."/>
            <person name="Riley R."/>
            <person name="LaButti K."/>
            <person name="Andreopoulos B."/>
            <person name="Lipzen A."/>
            <person name="Chen C."/>
            <person name="Yan M."/>
            <person name="Daum C."/>
            <person name="Ng V."/>
            <person name="Clum A."/>
            <person name="Steindorff A."/>
            <person name="Ohm R.A."/>
            <person name="Martin F."/>
            <person name="Silar P."/>
            <person name="Natvig D.O."/>
            <person name="Lalanne C."/>
            <person name="Gautier V."/>
            <person name="Ament-Velasquez S.L."/>
            <person name="Kruys A."/>
            <person name="Hutchinson M.I."/>
            <person name="Powell A.J."/>
            <person name="Barry K."/>
            <person name="Miller A.N."/>
            <person name="Grigoriev I.V."/>
            <person name="Debuchy R."/>
            <person name="Gladieux P."/>
            <person name="Hiltunen Thoren M."/>
            <person name="Johannesson H."/>
        </authorList>
    </citation>
    <scope>NUCLEOTIDE SEQUENCE [LARGE SCALE GENOMIC DNA]</scope>
    <source>
        <strain evidence="5">CBS 340.73</strain>
    </source>
</reference>
<evidence type="ECO:0000259" key="3">
    <source>
        <dbReference type="PROSITE" id="PS50048"/>
    </source>
</evidence>
<sequence>MPDIGTHESQDSNVWLKVSSAQLPRLPQYLPFSHPHAPPSPEGHTASSSSSPPLSPGPYNPHHARHAPKPPAPRRRASPPPGPRTRNLRKPEETNEVRKRHACYHCRIRRVKCDAEDICGKCQNECKKVGCHLPQKSCIRRTLSETLGPVVRRWSWKEFAMPIREQFRAERSSVWIDFSEDAYSSPLHLTVGAFTPQGWPAGDLLPLGIVPNEGPSDQSIYNWVSGQIATENLGTFESRTFESLIEGLLCDYVDNDCLQRAVNLERHGLDNKQRVFVQTQKVLMRNLRNMSCMWKLWSSDQLFHRLDDVDGAATRPFHEGLQSVHAWLRLSAEQAMSTLERDILRDMDSYLSPIEIRHQDKPILASSVHVAMWISMWQIILIYRQSLSHAYAGPLWMRDKQDKQDKFWETTEHLFNGVVVIYSALFRTRNVLENLRDASLEAFGNDKRLQLAFQQAWAAHSEFYLDVGDRYSSTDSLFKSHIIAKEESIFGRKRQVRKGL</sequence>
<feature type="compositionally biased region" description="Low complexity" evidence="2">
    <location>
        <begin position="42"/>
        <end position="52"/>
    </location>
</feature>
<comment type="caution">
    <text evidence="4">The sequence shown here is derived from an EMBL/GenBank/DDBJ whole genome shotgun (WGS) entry which is preliminary data.</text>
</comment>
<evidence type="ECO:0000256" key="2">
    <source>
        <dbReference type="SAM" id="MobiDB-lite"/>
    </source>
</evidence>
<dbReference type="Proteomes" id="UP001303473">
    <property type="component" value="Unassembled WGS sequence"/>
</dbReference>
<evidence type="ECO:0000313" key="5">
    <source>
        <dbReference type="Proteomes" id="UP001303473"/>
    </source>
</evidence>
<feature type="region of interest" description="Disordered" evidence="2">
    <location>
        <begin position="27"/>
        <end position="94"/>
    </location>
</feature>
<dbReference type="PROSITE" id="PS50048">
    <property type="entry name" value="ZN2_CY6_FUNGAL_2"/>
    <property type="match status" value="1"/>
</dbReference>
<keyword evidence="1" id="KW-0539">Nucleus</keyword>
<accession>A0AAN6NDB6</accession>
<dbReference type="AlphaFoldDB" id="A0AAN6NDB6"/>